<feature type="transmembrane region" description="Helical" evidence="9">
    <location>
        <begin position="455"/>
        <end position="475"/>
    </location>
</feature>
<dbReference type="GO" id="GO:0008270">
    <property type="term" value="F:zinc ion binding"/>
    <property type="evidence" value="ECO:0007669"/>
    <property type="project" value="UniProtKB-KW"/>
</dbReference>
<reference evidence="11" key="4">
    <citation type="submission" date="2025-09" db="UniProtKB">
        <authorList>
            <consortium name="Ensembl"/>
        </authorList>
    </citation>
    <scope>IDENTIFICATION</scope>
</reference>
<keyword evidence="9" id="KW-1133">Transmembrane helix</keyword>
<dbReference type="SUPFAM" id="SSF57850">
    <property type="entry name" value="RING/U-box"/>
    <property type="match status" value="1"/>
</dbReference>
<reference evidence="11" key="3">
    <citation type="submission" date="2025-08" db="UniProtKB">
        <authorList>
            <consortium name="Ensembl"/>
        </authorList>
    </citation>
    <scope>IDENTIFICATION</scope>
</reference>
<dbReference type="STRING" id="8010.ENSELUP00000004322"/>
<evidence type="ECO:0000256" key="8">
    <source>
        <dbReference type="SAM" id="MobiDB-lite"/>
    </source>
</evidence>
<dbReference type="InterPro" id="IPR011016">
    <property type="entry name" value="Znf_RING-CH"/>
</dbReference>
<dbReference type="InParanoid" id="A0A3P8XIB9"/>
<dbReference type="AlphaFoldDB" id="A0A3P8XIB9"/>
<feature type="transmembrane region" description="Helical" evidence="9">
    <location>
        <begin position="398"/>
        <end position="420"/>
    </location>
</feature>
<evidence type="ECO:0000256" key="7">
    <source>
        <dbReference type="ARBA" id="ARBA00022859"/>
    </source>
</evidence>
<accession>A0A3P8XIB9</accession>
<keyword evidence="4" id="KW-0479">Metal-binding</keyword>
<dbReference type="PROSITE" id="PS51292">
    <property type="entry name" value="ZF_RING_CH"/>
    <property type="match status" value="1"/>
</dbReference>
<keyword evidence="6" id="KW-0862">Zinc</keyword>
<keyword evidence="9" id="KW-0812">Transmembrane</keyword>
<feature type="region of interest" description="Disordered" evidence="8">
    <location>
        <begin position="90"/>
        <end position="304"/>
    </location>
</feature>
<protein>
    <recommendedName>
        <fullName evidence="10">RING-CH-type domain-containing protein</fullName>
    </recommendedName>
</protein>
<feature type="compositionally biased region" description="Basic and acidic residues" evidence="8">
    <location>
        <begin position="165"/>
        <end position="176"/>
    </location>
</feature>
<dbReference type="Bgee" id="ENSELUG00000005504">
    <property type="expression patterns" value="Expressed in camera-type eye and 4 other cell types or tissues"/>
</dbReference>
<name>A0A3P8XIB9_ESOLU</name>
<reference evidence="11" key="2">
    <citation type="submission" date="2020-02" db="EMBL/GenBank/DDBJ databases">
        <title>Esox lucius (northern pike) genome, fEsoLuc1, primary haplotype.</title>
        <authorList>
            <person name="Myers G."/>
            <person name="Karagic N."/>
            <person name="Meyer A."/>
            <person name="Pippel M."/>
            <person name="Reichard M."/>
            <person name="Winkler S."/>
            <person name="Tracey A."/>
            <person name="Sims Y."/>
            <person name="Howe K."/>
            <person name="Rhie A."/>
            <person name="Formenti G."/>
            <person name="Durbin R."/>
            <person name="Fedrigo O."/>
            <person name="Jarvis E.D."/>
        </authorList>
    </citation>
    <scope>NUCLEOTIDE SEQUENCE [LARGE SCALE GENOMIC DNA]</scope>
</reference>
<feature type="compositionally biased region" description="Basic residues" evidence="8">
    <location>
        <begin position="139"/>
        <end position="152"/>
    </location>
</feature>
<organism evidence="11 12">
    <name type="scientific">Esox lucius</name>
    <name type="common">Northern pike</name>
    <dbReference type="NCBI Taxonomy" id="8010"/>
    <lineage>
        <taxon>Eukaryota</taxon>
        <taxon>Metazoa</taxon>
        <taxon>Chordata</taxon>
        <taxon>Craniata</taxon>
        <taxon>Vertebrata</taxon>
        <taxon>Euteleostomi</taxon>
        <taxon>Actinopterygii</taxon>
        <taxon>Neopterygii</taxon>
        <taxon>Teleostei</taxon>
        <taxon>Protacanthopterygii</taxon>
        <taxon>Esociformes</taxon>
        <taxon>Esocidae</taxon>
        <taxon>Esox</taxon>
    </lineage>
</organism>
<keyword evidence="12" id="KW-1185">Reference proteome</keyword>
<comment type="subcellular location">
    <subcellularLocation>
        <location evidence="1">Endomembrane system</location>
        <topology evidence="1">Multi-pass membrane protein</topology>
    </subcellularLocation>
    <subcellularLocation>
        <location evidence="2">Endosome</location>
    </subcellularLocation>
    <subcellularLocation>
        <location evidence="3">Lysosome membrane</location>
    </subcellularLocation>
</comment>
<evidence type="ECO:0000256" key="5">
    <source>
        <dbReference type="ARBA" id="ARBA00022771"/>
    </source>
</evidence>
<feature type="compositionally biased region" description="Basic residues" evidence="8">
    <location>
        <begin position="177"/>
        <end position="186"/>
    </location>
</feature>
<feature type="compositionally biased region" description="Basic and acidic residues" evidence="8">
    <location>
        <begin position="118"/>
        <end position="138"/>
    </location>
</feature>
<gene>
    <name evidence="11" type="primary">MARCHF1</name>
</gene>
<evidence type="ECO:0000313" key="11">
    <source>
        <dbReference type="Ensembl" id="ENSELUP00000004322.2"/>
    </source>
</evidence>
<dbReference type="Proteomes" id="UP000265140">
    <property type="component" value="Chromosome 25"/>
</dbReference>
<evidence type="ECO:0000256" key="9">
    <source>
        <dbReference type="SAM" id="Phobius"/>
    </source>
</evidence>
<dbReference type="SMART" id="SM00744">
    <property type="entry name" value="RINGv"/>
    <property type="match status" value="1"/>
</dbReference>
<keyword evidence="9" id="KW-0472">Membrane</keyword>
<dbReference type="Gene3D" id="3.30.40.10">
    <property type="entry name" value="Zinc/RING finger domain, C3HC4 (zinc finger)"/>
    <property type="match status" value="1"/>
</dbReference>
<sequence>MPVHQISVVPAQESAGDGRSIARTKDKTESNKGQAGIRSRNISKASFSTTGLAPSSVSKITSNPPSSQGISPVPLCRVKEGCDTVMAVCSAALGSSKKKKKQKRKRDSAPEGPAQEDPIQHSDHSSDHVRGKGETKERKRERRREHPRHRSSAHPESDSSSSDGEAWREARSWSREKAKRGRRRSASHRDKEAWGRQDGGRGGGRGGGRDKIELQSVGSGDGKENQEKVVSLENGSGVKNRWSERGGARKERRSSPHQQGTGSKSCSPAGSTSLAEEAEREGQITKRYQERGTGGGDMSAPSPRRYGGCNAPDVCSDDELEVCRICHCEGDEGCPLITPCHCTGSLGFVHQGCLNQWIKSSDTRCCELCQYDFVMETHLKPLRKWEKLQMSTNERRKILCSVMFHLVSIGCVLWSLYVLINRTLHEINLGRNTDDMWRISVVKYYTAEGVLEWPFWMKLVVVAIGVTGGLVFMYIQCKVYWSLWKRLKAFNRVITVQNCPEKSPPTNAALANGKHPETVEVPIGPAPEVIQTDSDPAEENPV</sequence>
<dbReference type="Ensembl" id="ENSELUT00000012544.3">
    <property type="protein sequence ID" value="ENSELUP00000004322.2"/>
    <property type="gene ID" value="ENSELUG00000005504.3"/>
</dbReference>
<proteinExistence type="predicted"/>
<keyword evidence="7" id="KW-0391">Immunity</keyword>
<feature type="region of interest" description="Disordered" evidence="8">
    <location>
        <begin position="503"/>
        <end position="542"/>
    </location>
</feature>
<dbReference type="OrthoDB" id="264354at2759"/>
<feature type="compositionally biased region" description="Polar residues" evidence="8">
    <location>
        <begin position="40"/>
        <end position="70"/>
    </location>
</feature>
<evidence type="ECO:0000313" key="12">
    <source>
        <dbReference type="Proteomes" id="UP000265140"/>
    </source>
</evidence>
<dbReference type="FunCoup" id="A0A3P8XIB9">
    <property type="interactions" value="218"/>
</dbReference>
<dbReference type="GO" id="GO:0005768">
    <property type="term" value="C:endosome"/>
    <property type="evidence" value="ECO:0007669"/>
    <property type="project" value="UniProtKB-SubCell"/>
</dbReference>
<feature type="compositionally biased region" description="Basic residues" evidence="8">
    <location>
        <begin position="96"/>
        <end position="106"/>
    </location>
</feature>
<dbReference type="GeneTree" id="ENSGT00940000159346"/>
<dbReference type="GO" id="GO:0002376">
    <property type="term" value="P:immune system process"/>
    <property type="evidence" value="ECO:0007669"/>
    <property type="project" value="UniProtKB-KW"/>
</dbReference>
<feature type="compositionally biased region" description="Basic and acidic residues" evidence="8">
    <location>
        <begin position="280"/>
        <end position="290"/>
    </location>
</feature>
<dbReference type="GO" id="GO:0005765">
    <property type="term" value="C:lysosomal membrane"/>
    <property type="evidence" value="ECO:0007669"/>
    <property type="project" value="UniProtKB-SubCell"/>
</dbReference>
<evidence type="ECO:0000256" key="6">
    <source>
        <dbReference type="ARBA" id="ARBA00022833"/>
    </source>
</evidence>
<keyword evidence="5" id="KW-0863">Zinc-finger</keyword>
<dbReference type="InterPro" id="IPR013083">
    <property type="entry name" value="Znf_RING/FYVE/PHD"/>
</dbReference>
<evidence type="ECO:0000256" key="4">
    <source>
        <dbReference type="ARBA" id="ARBA00022723"/>
    </source>
</evidence>
<evidence type="ECO:0000256" key="2">
    <source>
        <dbReference type="ARBA" id="ARBA00004177"/>
    </source>
</evidence>
<reference evidence="12" key="1">
    <citation type="journal article" date="2014" name="PLoS ONE">
        <title>The genome and linkage map of the northern pike (Esox lucius): conserved synteny revealed between the salmonid sister group and the Neoteleostei.</title>
        <authorList>
            <person name="Rondeau E.B."/>
            <person name="Minkley D.R."/>
            <person name="Leong J.S."/>
            <person name="Messmer A.M."/>
            <person name="Jantzen J.R."/>
            <person name="von Schalburg K.R."/>
            <person name="Lemon C."/>
            <person name="Bird N.H."/>
            <person name="Koop B.F."/>
        </authorList>
    </citation>
    <scope>NUCLEOTIDE SEQUENCE</scope>
</reference>
<feature type="domain" description="RING-CH-type" evidence="10">
    <location>
        <begin position="315"/>
        <end position="376"/>
    </location>
</feature>
<evidence type="ECO:0000256" key="3">
    <source>
        <dbReference type="ARBA" id="ARBA00004656"/>
    </source>
</evidence>
<dbReference type="Pfam" id="PF12906">
    <property type="entry name" value="RINGv"/>
    <property type="match status" value="1"/>
</dbReference>
<evidence type="ECO:0000256" key="1">
    <source>
        <dbReference type="ARBA" id="ARBA00004127"/>
    </source>
</evidence>
<feature type="region of interest" description="Disordered" evidence="8">
    <location>
        <begin position="1"/>
        <end position="74"/>
    </location>
</feature>
<feature type="compositionally biased region" description="Polar residues" evidence="8">
    <location>
        <begin position="256"/>
        <end position="274"/>
    </location>
</feature>
<evidence type="ECO:0000259" key="10">
    <source>
        <dbReference type="PROSITE" id="PS51292"/>
    </source>
</evidence>
<dbReference type="OMA" id="KWERLHM"/>
<feature type="compositionally biased region" description="Basic and acidic residues" evidence="8">
    <location>
        <begin position="187"/>
        <end position="199"/>
    </location>
</feature>
<dbReference type="PANTHER" id="PTHR45981">
    <property type="entry name" value="LD02310P"/>
    <property type="match status" value="1"/>
</dbReference>